<feature type="domain" description="Nmd3 N-terminal" evidence="1">
    <location>
        <begin position="5"/>
        <end position="236"/>
    </location>
</feature>
<evidence type="ECO:0000259" key="1">
    <source>
        <dbReference type="Pfam" id="PF04981"/>
    </source>
</evidence>
<dbReference type="InterPro" id="IPR039768">
    <property type="entry name" value="Nmd3"/>
</dbReference>
<gene>
    <name evidence="2" type="ORF">ASZ90_011594</name>
</gene>
<protein>
    <recommendedName>
        <fullName evidence="1">Nmd3 N-terminal domain-containing protein</fullName>
    </recommendedName>
</protein>
<sequence>MQTLCPKCGQPAEDGLCPQCRMNSIRLIQFPDVVEVVICSVCGSQQIKGKWQFPDSRSIEDLAAGAAADSVWLHHEFIHPNIEVDLRKVGATRYIAGMRIRGSFMEQMVEETGEVPVRIKLVACERCSRMAGKYFQSTVQLRGNGSRPISSREMEECRRMAQDMADAGYRGGDQLSFIQDMKEVKGGLDIILGSTQLGRRMARAVQERFGGKLLETCKLVGKKENRDVYRSTLLVRFPRLRRGDIVSHRGSLCMVTGFDGKNTLSTSLNEGHRSCMSEEVSGEVRVLGNRADAMKAVVISKDDDVLEIMDPETFRSALASRPRGLEVEPGEEVEVVRTADGFIVL</sequence>
<dbReference type="PANTHER" id="PTHR12746:SF2">
    <property type="entry name" value="60S RIBOSOMAL EXPORT PROTEIN NMD3"/>
    <property type="match status" value="1"/>
</dbReference>
<dbReference type="InterPro" id="IPR007064">
    <property type="entry name" value="Nmd3_N"/>
</dbReference>
<evidence type="ECO:0000313" key="2">
    <source>
        <dbReference type="EMBL" id="KUG18667.1"/>
    </source>
</evidence>
<dbReference type="EMBL" id="LNQE01001369">
    <property type="protein sequence ID" value="KUG18667.1"/>
    <property type="molecule type" value="Genomic_DNA"/>
</dbReference>
<dbReference type="GO" id="GO:0043023">
    <property type="term" value="F:ribosomal large subunit binding"/>
    <property type="evidence" value="ECO:0007669"/>
    <property type="project" value="InterPro"/>
</dbReference>
<dbReference type="GO" id="GO:0005737">
    <property type="term" value="C:cytoplasm"/>
    <property type="evidence" value="ECO:0007669"/>
    <property type="project" value="TreeGrafter"/>
</dbReference>
<comment type="caution">
    <text evidence="2">The sequence shown here is derived from an EMBL/GenBank/DDBJ whole genome shotgun (WGS) entry which is preliminary data.</text>
</comment>
<dbReference type="Pfam" id="PF04981">
    <property type="entry name" value="NMD3"/>
    <property type="match status" value="1"/>
</dbReference>
<dbReference type="PANTHER" id="PTHR12746">
    <property type="entry name" value="NONSENSE-MEDIATED MRNA DECAY PROTEIN 3"/>
    <property type="match status" value="1"/>
</dbReference>
<name>A0A0W8FCQ6_9ZZZZ</name>
<organism evidence="2">
    <name type="scientific">hydrocarbon metagenome</name>
    <dbReference type="NCBI Taxonomy" id="938273"/>
    <lineage>
        <taxon>unclassified sequences</taxon>
        <taxon>metagenomes</taxon>
        <taxon>ecological metagenomes</taxon>
    </lineage>
</organism>
<accession>A0A0W8FCQ6</accession>
<dbReference type="AlphaFoldDB" id="A0A0W8FCQ6"/>
<proteinExistence type="predicted"/>
<reference evidence="2" key="1">
    <citation type="journal article" date="2015" name="Proc. Natl. Acad. Sci. U.S.A.">
        <title>Networks of energetic and metabolic interactions define dynamics in microbial communities.</title>
        <authorList>
            <person name="Embree M."/>
            <person name="Liu J.K."/>
            <person name="Al-Bassam M.M."/>
            <person name="Zengler K."/>
        </authorList>
    </citation>
    <scope>NUCLEOTIDE SEQUENCE</scope>
</reference>